<dbReference type="InterPro" id="IPR011990">
    <property type="entry name" value="TPR-like_helical_dom_sf"/>
</dbReference>
<keyword evidence="1" id="KW-0812">Transmembrane</keyword>
<dbReference type="eggNOG" id="COG4995">
    <property type="taxonomic scope" value="Bacteria"/>
</dbReference>
<dbReference type="PATRIC" id="fig|1173027.3.peg.3640"/>
<feature type="domain" description="CHAT" evidence="2">
    <location>
        <begin position="673"/>
        <end position="948"/>
    </location>
</feature>
<dbReference type="Gene3D" id="1.25.40.10">
    <property type="entry name" value="Tetratricopeptide repeat domain"/>
    <property type="match status" value="3"/>
</dbReference>
<organism evidence="3 4">
    <name type="scientific">Allocoleopsis franciscana PCC 7113</name>
    <dbReference type="NCBI Taxonomy" id="1173027"/>
    <lineage>
        <taxon>Bacteria</taxon>
        <taxon>Bacillati</taxon>
        <taxon>Cyanobacteriota</taxon>
        <taxon>Cyanophyceae</taxon>
        <taxon>Coleofasciculales</taxon>
        <taxon>Coleofasciculaceae</taxon>
        <taxon>Allocoleopsis</taxon>
        <taxon>Allocoleopsis franciscana</taxon>
    </lineage>
</organism>
<dbReference type="Pfam" id="PF12770">
    <property type="entry name" value="CHAT"/>
    <property type="match status" value="1"/>
</dbReference>
<dbReference type="Pfam" id="PF13176">
    <property type="entry name" value="TPR_7"/>
    <property type="match status" value="1"/>
</dbReference>
<feature type="transmembrane region" description="Helical" evidence="1">
    <location>
        <begin position="41"/>
        <end position="60"/>
    </location>
</feature>
<keyword evidence="4" id="KW-1185">Reference proteome</keyword>
<gene>
    <name evidence="3" type="ORF">Mic7113_3307</name>
</gene>
<protein>
    <recommendedName>
        <fullName evidence="2">CHAT domain-containing protein</fullName>
    </recommendedName>
</protein>
<keyword evidence="1" id="KW-0472">Membrane</keyword>
<dbReference type="SUPFAM" id="SSF48452">
    <property type="entry name" value="TPR-like"/>
    <property type="match status" value="3"/>
</dbReference>
<dbReference type="STRING" id="1173027.Mic7113_3307"/>
<dbReference type="AlphaFoldDB" id="K9WGW0"/>
<sequence>MASKRFVLLHRLQKLGIVGFGNWGLSKAQAKSRLPKFKYRYGFLAALTALCCVVVVPMVGRTATPTVVANPSISVVKTQSLPLPSTLLASVGDSTAQPLPNLAKNPESLDEQAKTLYLAGRFSEAVSVLQQLLQVYQTNGDLLGQAVVQSNLALNYQQLGRTQEATQAIAAALQGVEKTQNSSERSAVWAQSLDVQANLQLAKGEAEQAVATWEQAAALYSQLGDTNRATLTRINQAQALQALGLYRRSVSTLQTLKQSLDKQPDSLTKASNLLSLGEALRVIGNLEEADANLQESLKIAQNLKSPDAISAAYLSLGNLARTQADQKIGQAQPKEAQKQRQAALDFYQKASDTAAISKTQTQAQLNRLRLLIEMKKWQEAQALYPQLQGQIANLPVGRPAIYAQVNLARSMMKLRTRGEKPSSTPETRAPQDIAQILAVAYQQAEQLNDGRSQAVVLSDLGHLYELQNQWTDAEQLTQRALVLSQQSVNASDIDYEFSWQLGRIFKAQGKYQQAIAAYDEAFERSRSLRGDLVATNPDVQFSFRDSVEPVYRQFVDLLLTPPSREAEPPQQNLQKAREVLEALQVAQLQNFLQQACEEKRLEIDRIIDQKDSQTAVIYPIILDNRLEVMVKLPKEDQLYRSSTEISRDSVAKTLKQFKTTLETESPFDQPVKKVGKTVYDWLIAPFSDRLEAGGIKTLIFVLDGSLRTIPMAALYDGERYLVEKYAVSLALGLEVRDPEPLLRQNMKVLAAGLTDPPKQFENTYSKLQNVKHELDAIKDTNVPVKFILDQAFTEGNFQQAMNSNNYQVVHLATHGQFGATRERTYLLVADGAIYVDQLSELFRTRGQSREDAVELLVLSACKTASGNDRAVLGIAGTAVQAGARSVIAGLWSLADDSSVLFAQELYKYLGEPGISRAEALRRTQVAFLKDESKYQHPRFWAPYVLVGSWL</sequence>
<dbReference type="HOGENOM" id="CLU_002404_0_0_3"/>
<dbReference type="KEGG" id="mic:Mic7113_3307"/>
<accession>K9WGW0</accession>
<dbReference type="InterPro" id="IPR024983">
    <property type="entry name" value="CHAT_dom"/>
</dbReference>
<evidence type="ECO:0000256" key="1">
    <source>
        <dbReference type="SAM" id="Phobius"/>
    </source>
</evidence>
<proteinExistence type="predicted"/>
<dbReference type="OrthoDB" id="446317at2"/>
<dbReference type="RefSeq" id="WP_015183184.1">
    <property type="nucleotide sequence ID" value="NC_019738.1"/>
</dbReference>
<evidence type="ECO:0000313" key="4">
    <source>
        <dbReference type="Proteomes" id="UP000010471"/>
    </source>
</evidence>
<name>K9WGW0_9CYAN</name>
<evidence type="ECO:0000313" key="3">
    <source>
        <dbReference type="EMBL" id="AFZ19041.1"/>
    </source>
</evidence>
<dbReference type="SMART" id="SM00028">
    <property type="entry name" value="TPR"/>
    <property type="match status" value="6"/>
</dbReference>
<dbReference type="eggNOG" id="COG2909">
    <property type="taxonomic scope" value="Bacteria"/>
</dbReference>
<evidence type="ECO:0000259" key="2">
    <source>
        <dbReference type="Pfam" id="PF12770"/>
    </source>
</evidence>
<reference evidence="3 4" key="1">
    <citation type="submission" date="2012-06" db="EMBL/GenBank/DDBJ databases">
        <title>Finished chromosome of genome of Microcoleus sp. PCC 7113.</title>
        <authorList>
            <consortium name="US DOE Joint Genome Institute"/>
            <person name="Gugger M."/>
            <person name="Coursin T."/>
            <person name="Rippka R."/>
            <person name="Tandeau De Marsac N."/>
            <person name="Huntemann M."/>
            <person name="Wei C.-L."/>
            <person name="Han J."/>
            <person name="Detter J.C."/>
            <person name="Han C."/>
            <person name="Tapia R."/>
            <person name="Chen A."/>
            <person name="Kyrpides N."/>
            <person name="Mavromatis K."/>
            <person name="Markowitz V."/>
            <person name="Szeto E."/>
            <person name="Ivanova N."/>
            <person name="Pagani I."/>
            <person name="Pati A."/>
            <person name="Goodwin L."/>
            <person name="Nordberg H.P."/>
            <person name="Cantor M.N."/>
            <person name="Hua S.X."/>
            <person name="Woyke T."/>
            <person name="Kerfeld C.A."/>
        </authorList>
    </citation>
    <scope>NUCLEOTIDE SEQUENCE [LARGE SCALE GENOMIC DNA]</scope>
    <source>
        <strain evidence="3 4">PCC 7113</strain>
    </source>
</reference>
<dbReference type="EMBL" id="CP003630">
    <property type="protein sequence ID" value="AFZ19041.1"/>
    <property type="molecule type" value="Genomic_DNA"/>
</dbReference>
<dbReference type="PANTHER" id="PTHR10098">
    <property type="entry name" value="RAPSYN-RELATED"/>
    <property type="match status" value="1"/>
</dbReference>
<dbReference type="InterPro" id="IPR019734">
    <property type="entry name" value="TPR_rpt"/>
</dbReference>
<dbReference type="PANTHER" id="PTHR10098:SF112">
    <property type="entry name" value="SLR0380 PROTEIN"/>
    <property type="match status" value="1"/>
</dbReference>
<dbReference type="Proteomes" id="UP000010471">
    <property type="component" value="Chromosome"/>
</dbReference>
<keyword evidence="1" id="KW-1133">Transmembrane helix</keyword>